<feature type="transmembrane region" description="Helical" evidence="5">
    <location>
        <begin position="300"/>
        <end position="321"/>
    </location>
</feature>
<dbReference type="SMART" id="SM00327">
    <property type="entry name" value="VWA"/>
    <property type="match status" value="1"/>
</dbReference>
<evidence type="ECO:0000256" key="5">
    <source>
        <dbReference type="SAM" id="Phobius"/>
    </source>
</evidence>
<evidence type="ECO:0000313" key="7">
    <source>
        <dbReference type="EMBL" id="GGF65667.1"/>
    </source>
</evidence>
<feature type="domain" description="VWFA" evidence="6">
    <location>
        <begin position="82"/>
        <end position="220"/>
    </location>
</feature>
<dbReference type="InterPro" id="IPR036465">
    <property type="entry name" value="vWFA_dom_sf"/>
</dbReference>
<dbReference type="PANTHER" id="PTHR22550">
    <property type="entry name" value="SPORE GERMINATION PROTEIN"/>
    <property type="match status" value="1"/>
</dbReference>
<dbReference type="PANTHER" id="PTHR22550:SF5">
    <property type="entry name" value="LEUCINE ZIPPER PROTEIN 4"/>
    <property type="match status" value="1"/>
</dbReference>
<dbReference type="CDD" id="cd00198">
    <property type="entry name" value="vWFA"/>
    <property type="match status" value="1"/>
</dbReference>
<keyword evidence="2 5" id="KW-0812">Transmembrane</keyword>
<keyword evidence="8" id="KW-1185">Reference proteome</keyword>
<evidence type="ECO:0000259" key="6">
    <source>
        <dbReference type="PROSITE" id="PS50234"/>
    </source>
</evidence>
<dbReference type="Proteomes" id="UP000640509">
    <property type="component" value="Unassembled WGS sequence"/>
</dbReference>
<dbReference type="InterPro" id="IPR002035">
    <property type="entry name" value="VWF_A"/>
</dbReference>
<evidence type="ECO:0000313" key="8">
    <source>
        <dbReference type="Proteomes" id="UP000640509"/>
    </source>
</evidence>
<keyword evidence="4 5" id="KW-0472">Membrane</keyword>
<keyword evidence="1" id="KW-1003">Cell membrane</keyword>
<evidence type="ECO:0000256" key="4">
    <source>
        <dbReference type="ARBA" id="ARBA00023136"/>
    </source>
</evidence>
<proteinExistence type="predicted"/>
<dbReference type="Gene3D" id="3.40.50.410">
    <property type="entry name" value="von Willebrand factor, type A domain"/>
    <property type="match status" value="1"/>
</dbReference>
<dbReference type="InterPro" id="IPR050768">
    <property type="entry name" value="UPF0353/GerABKA_families"/>
</dbReference>
<protein>
    <recommendedName>
        <fullName evidence="6">VWFA domain-containing protein</fullName>
    </recommendedName>
</protein>
<name>A0ABQ1VGM1_9RHOB</name>
<organism evidence="7 8">
    <name type="scientific">Paracoccus acridae</name>
    <dbReference type="NCBI Taxonomy" id="1795310"/>
    <lineage>
        <taxon>Bacteria</taxon>
        <taxon>Pseudomonadati</taxon>
        <taxon>Pseudomonadota</taxon>
        <taxon>Alphaproteobacteria</taxon>
        <taxon>Rhodobacterales</taxon>
        <taxon>Paracoccaceae</taxon>
        <taxon>Paracoccus</taxon>
    </lineage>
</organism>
<feature type="transmembrane region" description="Helical" evidence="5">
    <location>
        <begin position="51"/>
        <end position="69"/>
    </location>
</feature>
<accession>A0ABQ1VGM1</accession>
<sequence length="337" mass="36067">MIGFTAPLALWLLPLAGLPLLTRWLRASAVPRLDLRPAEGASRTVDHGMTAAGVIALAALILGLAGPFLRGGTAPYRGNGTNLVLLIDRSSSMDDTFAGRAPDGAEESKSAAARRILQNFIAERPDDRIGIAAFSTAPLQVLPMTTSRTAIAAAIAAQGERGLSQTDVGRGLALAMQMTRDASGLGSRAVVLVSDGAAVVPPEVQDLVRELALEQQVNLYWLYLRTAGARSIFDPGKPGEADTPQTRPERHLHLLLQRLGITYRAFEAESPEAVVEAVAEIGKMETKPILTERSLPRRELGWLCFLIATLATLALTAARWLERPFAPARPAPLVRQP</sequence>
<reference evidence="8" key="1">
    <citation type="journal article" date="2019" name="Int. J. Syst. Evol. Microbiol.">
        <title>The Global Catalogue of Microorganisms (GCM) 10K type strain sequencing project: providing services to taxonomists for standard genome sequencing and annotation.</title>
        <authorList>
            <consortium name="The Broad Institute Genomics Platform"/>
            <consortium name="The Broad Institute Genome Sequencing Center for Infectious Disease"/>
            <person name="Wu L."/>
            <person name="Ma J."/>
        </authorList>
    </citation>
    <scope>NUCLEOTIDE SEQUENCE [LARGE SCALE GENOMIC DNA]</scope>
    <source>
        <strain evidence="8">CGMCC 1.15419</strain>
    </source>
</reference>
<keyword evidence="3 5" id="KW-1133">Transmembrane helix</keyword>
<dbReference type="EMBL" id="BMIV01000004">
    <property type="protein sequence ID" value="GGF65667.1"/>
    <property type="molecule type" value="Genomic_DNA"/>
</dbReference>
<dbReference type="PROSITE" id="PS50234">
    <property type="entry name" value="VWFA"/>
    <property type="match status" value="1"/>
</dbReference>
<evidence type="ECO:0000256" key="2">
    <source>
        <dbReference type="ARBA" id="ARBA00022692"/>
    </source>
</evidence>
<evidence type="ECO:0000256" key="3">
    <source>
        <dbReference type="ARBA" id="ARBA00022989"/>
    </source>
</evidence>
<comment type="caution">
    <text evidence="7">The sequence shown here is derived from an EMBL/GenBank/DDBJ whole genome shotgun (WGS) entry which is preliminary data.</text>
</comment>
<dbReference type="SUPFAM" id="SSF53300">
    <property type="entry name" value="vWA-like"/>
    <property type="match status" value="1"/>
</dbReference>
<gene>
    <name evidence="7" type="ORF">GCM10011402_17250</name>
</gene>
<dbReference type="Pfam" id="PF13519">
    <property type="entry name" value="VWA_2"/>
    <property type="match status" value="1"/>
</dbReference>
<evidence type="ECO:0000256" key="1">
    <source>
        <dbReference type="ARBA" id="ARBA00022475"/>
    </source>
</evidence>